<proteinExistence type="predicted"/>
<dbReference type="RefSeq" id="WP_040374354.1">
    <property type="nucleotide sequence ID" value="NZ_CP068053.1"/>
</dbReference>
<dbReference type="EMBL" id="CP068053">
    <property type="protein sequence ID" value="QQT00774.1"/>
    <property type="molecule type" value="Genomic_DNA"/>
</dbReference>
<organism evidence="1 2">
    <name type="scientific">Peribacillus psychrosaccharolyticus</name>
    <name type="common">Bacillus psychrosaccharolyticus</name>
    <dbReference type="NCBI Taxonomy" id="1407"/>
    <lineage>
        <taxon>Bacteria</taxon>
        <taxon>Bacillati</taxon>
        <taxon>Bacillota</taxon>
        <taxon>Bacilli</taxon>
        <taxon>Bacillales</taxon>
        <taxon>Bacillaceae</taxon>
        <taxon>Peribacillus</taxon>
    </lineage>
</organism>
<dbReference type="Proteomes" id="UP000595254">
    <property type="component" value="Chromosome"/>
</dbReference>
<sequence>MRKRTSFFIVCMLLLIFIISAPLLAPIVHDDHSPKSAVRNYIQQDGHPYQSFFAIIRNTNTIDPQFGELYNVLWNDWDNETGSTGQLCYAKESGKDIFTISCGTGP</sequence>
<keyword evidence="2" id="KW-1185">Reference proteome</keyword>
<evidence type="ECO:0000313" key="1">
    <source>
        <dbReference type="EMBL" id="QQT00774.1"/>
    </source>
</evidence>
<protein>
    <submittedName>
        <fullName evidence="1">Uncharacterized protein</fullName>
    </submittedName>
</protein>
<dbReference type="KEGG" id="ppsr:I6J18_02260"/>
<reference evidence="1 2" key="1">
    <citation type="submission" date="2021-01" db="EMBL/GenBank/DDBJ databases">
        <title>FDA dAtabase for Regulatory Grade micrObial Sequences (FDA-ARGOS): Supporting development and validation of Infectious Disease Dx tests.</title>
        <authorList>
            <person name="Nelson B."/>
            <person name="Plummer A."/>
            <person name="Tallon L."/>
            <person name="Sadzewicz L."/>
            <person name="Zhao X."/>
            <person name="Boylan J."/>
            <person name="Ott S."/>
            <person name="Bowen H."/>
            <person name="Vavikolanu K."/>
            <person name="Mehta A."/>
            <person name="Aluvathingal J."/>
            <person name="Nadendla S."/>
            <person name="Myers T."/>
            <person name="Yan Y."/>
            <person name="Sichtig H."/>
        </authorList>
    </citation>
    <scope>NUCLEOTIDE SEQUENCE [LARGE SCALE GENOMIC DNA]</scope>
    <source>
        <strain evidence="1 2">FDAARGOS_1161</strain>
    </source>
</reference>
<dbReference type="AlphaFoldDB" id="A0A974S0Q0"/>
<name>A0A974S0Q0_PERPY</name>
<gene>
    <name evidence="1" type="ORF">I6J18_02260</name>
</gene>
<evidence type="ECO:0000313" key="2">
    <source>
        <dbReference type="Proteomes" id="UP000595254"/>
    </source>
</evidence>
<accession>A0A974S0Q0</accession>